<keyword evidence="2" id="KW-1185">Reference proteome</keyword>
<comment type="caution">
    <text evidence="1">The sequence shown here is derived from an EMBL/GenBank/DDBJ whole genome shotgun (WGS) entry which is preliminary data.</text>
</comment>
<name>A0ABS8B0S5_9ACTN</name>
<proteinExistence type="predicted"/>
<protein>
    <submittedName>
        <fullName evidence="1">Uncharacterized protein</fullName>
    </submittedName>
</protein>
<accession>A0ABS8B0S5</accession>
<evidence type="ECO:0000313" key="2">
    <source>
        <dbReference type="Proteomes" id="UP001199054"/>
    </source>
</evidence>
<sequence>MDVTRDQVRALLEPAGEDRSLVVLEGRTEVVATALLTSPGYAGAIEIASGRDLAGTLPSGAPSEHDLDALAARLRSVVVALGA</sequence>
<evidence type="ECO:0000313" key="1">
    <source>
        <dbReference type="EMBL" id="MCB5178213.1"/>
    </source>
</evidence>
<dbReference type="Proteomes" id="UP001199054">
    <property type="component" value="Unassembled WGS sequence"/>
</dbReference>
<reference evidence="1 2" key="1">
    <citation type="submission" date="2021-10" db="EMBL/GenBank/DDBJ databases">
        <title>Streptomyces sp. strain SMC 277, a novel streptomycete isolated from soil.</title>
        <authorList>
            <person name="Chanama M."/>
        </authorList>
    </citation>
    <scope>NUCLEOTIDE SEQUENCE [LARGE SCALE GENOMIC DNA]</scope>
    <source>
        <strain evidence="1 2">SMC 277</strain>
    </source>
</reference>
<dbReference type="EMBL" id="JAJAUY010000005">
    <property type="protein sequence ID" value="MCB5178213.1"/>
    <property type="molecule type" value="Genomic_DNA"/>
</dbReference>
<organism evidence="1 2">
    <name type="scientific">Streptomyces antimicrobicus</name>
    <dbReference type="NCBI Taxonomy" id="2883108"/>
    <lineage>
        <taxon>Bacteria</taxon>
        <taxon>Bacillati</taxon>
        <taxon>Actinomycetota</taxon>
        <taxon>Actinomycetes</taxon>
        <taxon>Kitasatosporales</taxon>
        <taxon>Streptomycetaceae</taxon>
        <taxon>Streptomyces</taxon>
    </lineage>
</organism>
<dbReference type="RefSeq" id="WP_226724609.1">
    <property type="nucleotide sequence ID" value="NZ_JAJAUY010000005.1"/>
</dbReference>
<gene>
    <name evidence="1" type="ORF">LG632_02260</name>
</gene>